<keyword evidence="4" id="KW-1185">Reference proteome</keyword>
<dbReference type="GO" id="GO:0003677">
    <property type="term" value="F:DNA binding"/>
    <property type="evidence" value="ECO:0007669"/>
    <property type="project" value="InterPro"/>
</dbReference>
<accession>D3PY63</accession>
<dbReference type="Gene3D" id="1.10.260.40">
    <property type="entry name" value="lambda repressor-like DNA-binding domains"/>
    <property type="match status" value="1"/>
</dbReference>
<evidence type="ECO:0000256" key="1">
    <source>
        <dbReference type="SAM" id="MobiDB-lite"/>
    </source>
</evidence>
<dbReference type="HOGENOM" id="CLU_055817_1_1_11"/>
<dbReference type="PROSITE" id="PS50943">
    <property type="entry name" value="HTH_CROC1"/>
    <property type="match status" value="1"/>
</dbReference>
<dbReference type="Pfam" id="PF19054">
    <property type="entry name" value="DUF5753"/>
    <property type="match status" value="1"/>
</dbReference>
<feature type="compositionally biased region" description="Polar residues" evidence="1">
    <location>
        <begin position="1"/>
        <end position="13"/>
    </location>
</feature>
<dbReference type="InterPro" id="IPR010982">
    <property type="entry name" value="Lambda_DNA-bd_dom_sf"/>
</dbReference>
<dbReference type="CDD" id="cd00093">
    <property type="entry name" value="HTH_XRE"/>
    <property type="match status" value="1"/>
</dbReference>
<dbReference type="SMART" id="SM00530">
    <property type="entry name" value="HTH_XRE"/>
    <property type="match status" value="1"/>
</dbReference>
<proteinExistence type="predicted"/>
<gene>
    <name evidence="3" type="ordered locus">Snas_5762</name>
</gene>
<dbReference type="EMBL" id="CP001778">
    <property type="protein sequence ID" value="ADD45392.1"/>
    <property type="molecule type" value="Genomic_DNA"/>
</dbReference>
<dbReference type="OrthoDB" id="3458445at2"/>
<dbReference type="RefSeq" id="WP_013020963.1">
    <property type="nucleotide sequence ID" value="NC_013947.1"/>
</dbReference>
<dbReference type="InterPro" id="IPR001387">
    <property type="entry name" value="Cro/C1-type_HTH"/>
</dbReference>
<dbReference type="InterPro" id="IPR043917">
    <property type="entry name" value="DUF5753"/>
</dbReference>
<reference evidence="3 4" key="1">
    <citation type="journal article" date="2009" name="Stand. Genomic Sci.">
        <title>Complete genome sequence of Stackebrandtia nassauensis type strain (LLR-40K-21).</title>
        <authorList>
            <person name="Munk C."/>
            <person name="Lapidus A."/>
            <person name="Copeland A."/>
            <person name="Jando M."/>
            <person name="Mayilraj S."/>
            <person name="Glavina Del Rio T."/>
            <person name="Nolan M."/>
            <person name="Chen F."/>
            <person name="Lucas S."/>
            <person name="Tice H."/>
            <person name="Cheng J.F."/>
            <person name="Han C."/>
            <person name="Detter J.C."/>
            <person name="Bruce D."/>
            <person name="Goodwin L."/>
            <person name="Chain P."/>
            <person name="Pitluck S."/>
            <person name="Goker M."/>
            <person name="Ovchinikova G."/>
            <person name="Pati A."/>
            <person name="Ivanova N."/>
            <person name="Mavromatis K."/>
            <person name="Chen A."/>
            <person name="Palaniappan K."/>
            <person name="Land M."/>
            <person name="Hauser L."/>
            <person name="Chang Y.J."/>
            <person name="Jeffries C.D."/>
            <person name="Bristow J."/>
            <person name="Eisen J.A."/>
            <person name="Markowitz V."/>
            <person name="Hugenholtz P."/>
            <person name="Kyrpides N.C."/>
            <person name="Klenk H.P."/>
        </authorList>
    </citation>
    <scope>NUCLEOTIDE SEQUENCE [LARGE SCALE GENOMIC DNA]</scope>
    <source>
        <strain evidence="4">DSM 44728 / CIP 108903 / NRRL B-16338 / NBRC 102104 / LLR-40K-21</strain>
    </source>
</reference>
<sequence>MSSQEPQARQSPSLRRRRLGSTMRQLREEAMVSRELAGQQLDCSESKISRIENGDVRVNRRDLFALLDLYGVTDATVRDELRELAAQGGRRGGWWVKYNNEVAGSFRRFMELETVATSIRRVSVTAIPGILQTPEYAKSVIAATAPESTREDIERRLLMRAERQRRLAEPNPPNNWVILDEAVVRRQVGGPAVMAAQLRRLRSAAESSHLRVQLLPFENGAHEGMPGSFALMRFLPPDPDVVYSEGFAGEVILDDPEDLRSFSLRFDRLADTALSPERTSRFLERVIGEYS</sequence>
<feature type="domain" description="HTH cro/C1-type" evidence="2">
    <location>
        <begin position="23"/>
        <end position="77"/>
    </location>
</feature>
<protein>
    <submittedName>
        <fullName evidence="3">Helix-turn-helix domain protein</fullName>
    </submittedName>
</protein>
<dbReference type="Proteomes" id="UP000000844">
    <property type="component" value="Chromosome"/>
</dbReference>
<dbReference type="STRING" id="446470.Snas_5762"/>
<dbReference type="KEGG" id="sna:Snas_5762"/>
<name>D3PY63_STANL</name>
<feature type="region of interest" description="Disordered" evidence="1">
    <location>
        <begin position="1"/>
        <end position="20"/>
    </location>
</feature>
<evidence type="ECO:0000259" key="2">
    <source>
        <dbReference type="PROSITE" id="PS50943"/>
    </source>
</evidence>
<dbReference type="Pfam" id="PF13560">
    <property type="entry name" value="HTH_31"/>
    <property type="match status" value="1"/>
</dbReference>
<dbReference type="SUPFAM" id="SSF47413">
    <property type="entry name" value="lambda repressor-like DNA-binding domains"/>
    <property type="match status" value="1"/>
</dbReference>
<evidence type="ECO:0000313" key="3">
    <source>
        <dbReference type="EMBL" id="ADD45392.1"/>
    </source>
</evidence>
<evidence type="ECO:0000313" key="4">
    <source>
        <dbReference type="Proteomes" id="UP000000844"/>
    </source>
</evidence>
<dbReference type="eggNOG" id="COG1396">
    <property type="taxonomic scope" value="Bacteria"/>
</dbReference>
<dbReference type="AlphaFoldDB" id="D3PY63"/>
<organism evidence="3 4">
    <name type="scientific">Stackebrandtia nassauensis (strain DSM 44728 / CIP 108903 / NRRL B-16338 / NBRC 102104 / LLR-40K-21)</name>
    <dbReference type="NCBI Taxonomy" id="446470"/>
    <lineage>
        <taxon>Bacteria</taxon>
        <taxon>Bacillati</taxon>
        <taxon>Actinomycetota</taxon>
        <taxon>Actinomycetes</taxon>
        <taxon>Glycomycetales</taxon>
        <taxon>Glycomycetaceae</taxon>
        <taxon>Stackebrandtia</taxon>
    </lineage>
</organism>